<feature type="region of interest" description="Disordered" evidence="10">
    <location>
        <begin position="162"/>
        <end position="197"/>
    </location>
</feature>
<evidence type="ECO:0000256" key="10">
    <source>
        <dbReference type="SAM" id="MobiDB-lite"/>
    </source>
</evidence>
<dbReference type="GO" id="GO:0005634">
    <property type="term" value="C:nucleus"/>
    <property type="evidence" value="ECO:0007669"/>
    <property type="project" value="UniProtKB-SubCell"/>
</dbReference>
<reference evidence="12 13" key="1">
    <citation type="submission" date="2019-10" db="EMBL/GenBank/DDBJ databases">
        <authorList>
            <person name="Palmer J.M."/>
        </authorList>
    </citation>
    <scope>NUCLEOTIDE SEQUENCE [LARGE SCALE GENOMIC DNA]</scope>
    <source>
        <strain evidence="12 13">TWF696</strain>
    </source>
</reference>
<feature type="region of interest" description="Disordered" evidence="10">
    <location>
        <begin position="88"/>
        <end position="117"/>
    </location>
</feature>
<evidence type="ECO:0000313" key="13">
    <source>
        <dbReference type="Proteomes" id="UP001375240"/>
    </source>
</evidence>
<dbReference type="PROSITE" id="PS50114">
    <property type="entry name" value="GATA_ZN_FINGER_2"/>
    <property type="match status" value="1"/>
</dbReference>
<evidence type="ECO:0000256" key="5">
    <source>
        <dbReference type="ARBA" id="ARBA00023015"/>
    </source>
</evidence>
<dbReference type="EMBL" id="JAVHNQ010000004">
    <property type="protein sequence ID" value="KAK6350374.1"/>
    <property type="molecule type" value="Genomic_DNA"/>
</dbReference>
<feature type="compositionally biased region" description="Polar residues" evidence="10">
    <location>
        <begin position="756"/>
        <end position="772"/>
    </location>
</feature>
<dbReference type="Pfam" id="PF00320">
    <property type="entry name" value="GATA"/>
    <property type="match status" value="1"/>
</dbReference>
<feature type="region of interest" description="Disordered" evidence="10">
    <location>
        <begin position="729"/>
        <end position="799"/>
    </location>
</feature>
<dbReference type="SUPFAM" id="SSF57716">
    <property type="entry name" value="Glucocorticoid receptor-like (DNA-binding domain)"/>
    <property type="match status" value="1"/>
</dbReference>
<evidence type="ECO:0000259" key="11">
    <source>
        <dbReference type="PROSITE" id="PS50114"/>
    </source>
</evidence>
<keyword evidence="2" id="KW-0479">Metal-binding</keyword>
<name>A0AAV9UZ54_9PEZI</name>
<dbReference type="SMART" id="SM00401">
    <property type="entry name" value="ZnF_GATA"/>
    <property type="match status" value="1"/>
</dbReference>
<dbReference type="GO" id="GO:0008270">
    <property type="term" value="F:zinc ion binding"/>
    <property type="evidence" value="ECO:0007669"/>
    <property type="project" value="UniProtKB-KW"/>
</dbReference>
<organism evidence="12 13">
    <name type="scientific">Orbilia brochopaga</name>
    <dbReference type="NCBI Taxonomy" id="3140254"/>
    <lineage>
        <taxon>Eukaryota</taxon>
        <taxon>Fungi</taxon>
        <taxon>Dikarya</taxon>
        <taxon>Ascomycota</taxon>
        <taxon>Pezizomycotina</taxon>
        <taxon>Orbiliomycetes</taxon>
        <taxon>Orbiliales</taxon>
        <taxon>Orbiliaceae</taxon>
        <taxon>Orbilia</taxon>
    </lineage>
</organism>
<evidence type="ECO:0000256" key="2">
    <source>
        <dbReference type="ARBA" id="ARBA00022723"/>
    </source>
</evidence>
<feature type="compositionally biased region" description="Polar residues" evidence="10">
    <location>
        <begin position="642"/>
        <end position="654"/>
    </location>
</feature>
<dbReference type="AlphaFoldDB" id="A0AAV9UZ54"/>
<evidence type="ECO:0000313" key="12">
    <source>
        <dbReference type="EMBL" id="KAK6350374.1"/>
    </source>
</evidence>
<keyword evidence="4" id="KW-0862">Zinc</keyword>
<keyword evidence="5" id="KW-0805">Transcription regulation</keyword>
<feature type="compositionally biased region" description="Polar residues" evidence="10">
    <location>
        <begin position="178"/>
        <end position="189"/>
    </location>
</feature>
<dbReference type="InterPro" id="IPR013860">
    <property type="entry name" value="AreA_GATA"/>
</dbReference>
<evidence type="ECO:0000256" key="3">
    <source>
        <dbReference type="ARBA" id="ARBA00022771"/>
    </source>
</evidence>
<dbReference type="FunFam" id="3.30.50.10:FF:000007">
    <property type="entry name" value="Nitrogen regulatory AreA, N-terminal"/>
    <property type="match status" value="1"/>
</dbReference>
<dbReference type="GO" id="GO:0042128">
    <property type="term" value="P:nitrate assimilation"/>
    <property type="evidence" value="ECO:0007669"/>
    <property type="project" value="UniProtKB-KW"/>
</dbReference>
<dbReference type="CDD" id="cd00202">
    <property type="entry name" value="ZnF_GATA"/>
    <property type="match status" value="1"/>
</dbReference>
<evidence type="ECO:0000256" key="7">
    <source>
        <dbReference type="ARBA" id="ARBA00023163"/>
    </source>
</evidence>
<keyword evidence="13" id="KW-1185">Reference proteome</keyword>
<dbReference type="PRINTS" id="PR00619">
    <property type="entry name" value="GATAZNFINGER"/>
</dbReference>
<keyword evidence="8" id="KW-0539">Nucleus</keyword>
<keyword evidence="7" id="KW-0804">Transcription</keyword>
<proteinExistence type="predicted"/>
<dbReference type="GO" id="GO:0045944">
    <property type="term" value="P:positive regulation of transcription by RNA polymerase II"/>
    <property type="evidence" value="ECO:0007669"/>
    <property type="project" value="TreeGrafter"/>
</dbReference>
<evidence type="ECO:0000256" key="1">
    <source>
        <dbReference type="ARBA" id="ARBA00004123"/>
    </source>
</evidence>
<feature type="region of interest" description="Disordered" evidence="10">
    <location>
        <begin position="507"/>
        <end position="591"/>
    </location>
</feature>
<feature type="domain" description="GATA-type" evidence="11">
    <location>
        <begin position="586"/>
        <end position="639"/>
    </location>
</feature>
<comment type="subcellular location">
    <subcellularLocation>
        <location evidence="1">Nucleus</location>
    </subcellularLocation>
</comment>
<dbReference type="InterPro" id="IPR000679">
    <property type="entry name" value="Znf_GATA"/>
</dbReference>
<dbReference type="Gene3D" id="3.30.50.10">
    <property type="entry name" value="Erythroid Transcription Factor GATA-1, subunit A"/>
    <property type="match status" value="1"/>
</dbReference>
<comment type="caution">
    <text evidence="12">The sequence shown here is derived from an EMBL/GenBank/DDBJ whole genome shotgun (WGS) entry which is preliminary data.</text>
</comment>
<feature type="compositionally biased region" description="Low complexity" evidence="10">
    <location>
        <begin position="694"/>
        <end position="709"/>
    </location>
</feature>
<dbReference type="Proteomes" id="UP001375240">
    <property type="component" value="Unassembled WGS sequence"/>
</dbReference>
<feature type="compositionally biased region" description="Polar residues" evidence="10">
    <location>
        <begin position="545"/>
        <end position="554"/>
    </location>
</feature>
<dbReference type="PROSITE" id="PS00344">
    <property type="entry name" value="GATA_ZN_FINGER_1"/>
    <property type="match status" value="1"/>
</dbReference>
<evidence type="ECO:0000256" key="6">
    <source>
        <dbReference type="ARBA" id="ARBA00023063"/>
    </source>
</evidence>
<accession>A0AAV9UZ54</accession>
<feature type="compositionally biased region" description="Polar residues" evidence="10">
    <location>
        <begin position="88"/>
        <end position="116"/>
    </location>
</feature>
<dbReference type="PANTHER" id="PTHR10071:SF281">
    <property type="entry name" value="BOX A-BINDING FACTOR-RELATED"/>
    <property type="match status" value="1"/>
</dbReference>
<dbReference type="Pfam" id="PF08550">
    <property type="entry name" value="GATA_AreA"/>
    <property type="match status" value="1"/>
</dbReference>
<dbReference type="InterPro" id="IPR039355">
    <property type="entry name" value="Transcription_factor_GATA"/>
</dbReference>
<dbReference type="GO" id="GO:0000978">
    <property type="term" value="F:RNA polymerase II cis-regulatory region sequence-specific DNA binding"/>
    <property type="evidence" value="ECO:0007669"/>
    <property type="project" value="TreeGrafter"/>
</dbReference>
<feature type="region of interest" description="Disordered" evidence="10">
    <location>
        <begin position="638"/>
        <end position="713"/>
    </location>
</feature>
<gene>
    <name evidence="12" type="ORF">TWF696_006603</name>
</gene>
<dbReference type="GO" id="GO:0000122">
    <property type="term" value="P:negative regulation of transcription by RNA polymerase II"/>
    <property type="evidence" value="ECO:0007669"/>
    <property type="project" value="TreeGrafter"/>
</dbReference>
<evidence type="ECO:0000256" key="8">
    <source>
        <dbReference type="ARBA" id="ARBA00023242"/>
    </source>
</evidence>
<dbReference type="PANTHER" id="PTHR10071">
    <property type="entry name" value="TRANSCRIPTION FACTOR GATA FAMILY MEMBER"/>
    <property type="match status" value="1"/>
</dbReference>
<sequence>MQRQDPLATQIWKLYSRTKISLPNQERMENLTWRMMSMTLRREQQNLRSQPNKSTFLDAAPLAAESAHLSFATSDDGESMSVDVPLSENRSATASPTTMDISNSVSGTVPSMSSTPAIPIKPQRQDFLLHSFRSSTSFASAPGRPRPVGGSEFDYIHRHRRKTSLDVGSQGKKRPANFSPQVPALQSISIPHDPDHDPEPIDYNLDGSDTFISHHINSAQSYTQCNPHLSNLPYGLNTIVNVDSTDPILHSAGPFQPNFNFSPIESPLATSGGFSTLYAGASLASSIASQDFYSPPASTSHSASSTPHPVPENTEAFFGQAPVEGRSQARNIPHFTHNPRHSVLAGSISQPGFVFGNNETFYTGSTPLQNQEGFASLANFAYQHVNPSHIFHHKDGLPKTSNAASKTDMGFSLGGESDIEDEERDIIGNHDPTDYATINDPHGLDTSLTGDHLNFPVWLKDSAVQPEKVFATTLAEGTAKRNSVSNSRVDAIVNGVENNEWTAFSKGLGGLPTTGDVNGVTGPESGRRMKSSRPAPATSILYPMQGNSRILSNPSSPPESGFNSANPSRPPSPDTARPGIQSVGQNGLPTTCTNCFTQTTPLWRRNPEGHPLCNACGLFLKLHGVVRPLSLKTDVIKKRNRGSGSLPASGTSASRTKKTIRKPSMQQAKASSTAGTPIVPHADENGLSPGKDGSNNSITSSNNPSSSTSHLGAVVGRNNPLIAPKAGASGSVVTGELTSSRLPAALPSKRQRRSSATRGDQDSSPTSESMTTLERDSKPIRSDQLGGVPSSQPTFGLHSALVPTQPNMVSTLPSSSSTHEWEWLTMSL</sequence>
<dbReference type="GO" id="GO:0000981">
    <property type="term" value="F:DNA-binding transcription factor activity, RNA polymerase II-specific"/>
    <property type="evidence" value="ECO:0007669"/>
    <property type="project" value="TreeGrafter"/>
</dbReference>
<evidence type="ECO:0000256" key="4">
    <source>
        <dbReference type="ARBA" id="ARBA00022833"/>
    </source>
</evidence>
<protein>
    <recommendedName>
        <fullName evidence="11">GATA-type domain-containing protein</fullName>
    </recommendedName>
</protein>
<keyword evidence="3 9" id="KW-0863">Zinc-finger</keyword>
<evidence type="ECO:0000256" key="9">
    <source>
        <dbReference type="PROSITE-ProRule" id="PRU00094"/>
    </source>
</evidence>
<feature type="compositionally biased region" description="Polar residues" evidence="10">
    <location>
        <begin position="664"/>
        <end position="675"/>
    </location>
</feature>
<keyword evidence="6" id="KW-0534">Nitrate assimilation</keyword>
<dbReference type="InterPro" id="IPR013088">
    <property type="entry name" value="Znf_NHR/GATA"/>
</dbReference>